<evidence type="ECO:0000313" key="11">
    <source>
        <dbReference type="Proteomes" id="UP000193922"/>
    </source>
</evidence>
<dbReference type="GO" id="GO:0031519">
    <property type="term" value="C:PcG protein complex"/>
    <property type="evidence" value="ECO:0007669"/>
    <property type="project" value="TreeGrafter"/>
</dbReference>
<feature type="region of interest" description="Disordered" evidence="8">
    <location>
        <begin position="1"/>
        <end position="20"/>
    </location>
</feature>
<feature type="non-terminal residue" evidence="10">
    <location>
        <position position="75"/>
    </location>
</feature>
<dbReference type="STRING" id="61395.A0A1Y1W8B8"/>
<dbReference type="InterPro" id="IPR013087">
    <property type="entry name" value="Znf_C2H2_type"/>
</dbReference>
<feature type="domain" description="C2H2-type" evidence="9">
    <location>
        <begin position="51"/>
        <end position="75"/>
    </location>
</feature>
<reference evidence="10 11" key="1">
    <citation type="submission" date="2016-07" db="EMBL/GenBank/DDBJ databases">
        <title>Pervasive Adenine N6-methylation of Active Genes in Fungi.</title>
        <authorList>
            <consortium name="DOE Joint Genome Institute"/>
            <person name="Mondo S.J."/>
            <person name="Dannebaum R.O."/>
            <person name="Kuo R.C."/>
            <person name="Labutti K."/>
            <person name="Haridas S."/>
            <person name="Kuo A."/>
            <person name="Salamov A."/>
            <person name="Ahrendt S.R."/>
            <person name="Lipzen A."/>
            <person name="Sullivan W."/>
            <person name="Andreopoulos W.B."/>
            <person name="Clum A."/>
            <person name="Lindquist E."/>
            <person name="Daum C."/>
            <person name="Ramamoorthy G.K."/>
            <person name="Gryganskyi A."/>
            <person name="Culley D."/>
            <person name="Magnuson J.K."/>
            <person name="James T.Y."/>
            <person name="O'Malley M.A."/>
            <person name="Stajich J.E."/>
            <person name="Spatafora J.W."/>
            <person name="Visel A."/>
            <person name="Grigoriev I.V."/>
        </authorList>
    </citation>
    <scope>NUCLEOTIDE SEQUENCE [LARGE SCALE GENOMIC DNA]</scope>
    <source>
        <strain evidence="10 11">ATCC 12442</strain>
    </source>
</reference>
<evidence type="ECO:0000256" key="1">
    <source>
        <dbReference type="ARBA" id="ARBA00022723"/>
    </source>
</evidence>
<dbReference type="SMART" id="SM00355">
    <property type="entry name" value="ZnF_C2H2"/>
    <property type="match status" value="2"/>
</dbReference>
<evidence type="ECO:0000256" key="8">
    <source>
        <dbReference type="SAM" id="MobiDB-lite"/>
    </source>
</evidence>
<keyword evidence="3 7" id="KW-0863">Zinc-finger</keyword>
<evidence type="ECO:0000256" key="6">
    <source>
        <dbReference type="ARBA" id="ARBA00023163"/>
    </source>
</evidence>
<evidence type="ECO:0000256" key="2">
    <source>
        <dbReference type="ARBA" id="ARBA00022737"/>
    </source>
</evidence>
<dbReference type="PANTHER" id="PTHR14003:SF19">
    <property type="entry name" value="YY2 TRANSCRIPTION FACTOR"/>
    <property type="match status" value="1"/>
</dbReference>
<dbReference type="GO" id="GO:0000785">
    <property type="term" value="C:chromatin"/>
    <property type="evidence" value="ECO:0007669"/>
    <property type="project" value="TreeGrafter"/>
</dbReference>
<proteinExistence type="predicted"/>
<feature type="domain" description="C2H2-type" evidence="9">
    <location>
        <begin position="21"/>
        <end position="50"/>
    </location>
</feature>
<dbReference type="GO" id="GO:0008270">
    <property type="term" value="F:zinc ion binding"/>
    <property type="evidence" value="ECO:0007669"/>
    <property type="project" value="UniProtKB-KW"/>
</dbReference>
<evidence type="ECO:0000256" key="4">
    <source>
        <dbReference type="ARBA" id="ARBA00022833"/>
    </source>
</evidence>
<dbReference type="PROSITE" id="PS00028">
    <property type="entry name" value="ZINC_FINGER_C2H2_1"/>
    <property type="match status" value="2"/>
</dbReference>
<dbReference type="GO" id="GO:0000978">
    <property type="term" value="F:RNA polymerase II cis-regulatory region sequence-specific DNA binding"/>
    <property type="evidence" value="ECO:0007669"/>
    <property type="project" value="TreeGrafter"/>
</dbReference>
<dbReference type="GO" id="GO:0005667">
    <property type="term" value="C:transcription regulator complex"/>
    <property type="evidence" value="ECO:0007669"/>
    <property type="project" value="TreeGrafter"/>
</dbReference>
<evidence type="ECO:0000259" key="9">
    <source>
        <dbReference type="PROSITE" id="PS50157"/>
    </source>
</evidence>
<sequence length="75" mass="8653">MASTATATSNPDKSGPAERKYSCEWRGCGQSFDRIEHLNRHKRRHTGEKPYRCLVSKCAKLFSRFDNMMQHVGIH</sequence>
<feature type="compositionally biased region" description="Polar residues" evidence="8">
    <location>
        <begin position="1"/>
        <end position="12"/>
    </location>
</feature>
<dbReference type="Gene3D" id="3.30.160.60">
    <property type="entry name" value="Classic Zinc Finger"/>
    <property type="match status" value="2"/>
</dbReference>
<dbReference type="GeneID" id="63801319"/>
<evidence type="ECO:0000256" key="3">
    <source>
        <dbReference type="ARBA" id="ARBA00022771"/>
    </source>
</evidence>
<dbReference type="PROSITE" id="PS50157">
    <property type="entry name" value="ZINC_FINGER_C2H2_2"/>
    <property type="match status" value="2"/>
</dbReference>
<evidence type="ECO:0000256" key="7">
    <source>
        <dbReference type="PROSITE-ProRule" id="PRU00042"/>
    </source>
</evidence>
<dbReference type="RefSeq" id="XP_040743455.1">
    <property type="nucleotide sequence ID" value="XM_040884671.1"/>
</dbReference>
<dbReference type="GO" id="GO:0000981">
    <property type="term" value="F:DNA-binding transcription factor activity, RNA polymerase II-specific"/>
    <property type="evidence" value="ECO:0007669"/>
    <property type="project" value="TreeGrafter"/>
</dbReference>
<dbReference type="EMBL" id="MCFD01000007">
    <property type="protein sequence ID" value="ORX69767.1"/>
    <property type="molecule type" value="Genomic_DNA"/>
</dbReference>
<dbReference type="FunFam" id="3.30.160.60:FF:000032">
    <property type="entry name" value="Krueppel-like factor 4"/>
    <property type="match status" value="1"/>
</dbReference>
<protein>
    <recommendedName>
        <fullName evidence="9">C2H2-type domain-containing protein</fullName>
    </recommendedName>
</protein>
<dbReference type="Pfam" id="PF00096">
    <property type="entry name" value="zf-C2H2"/>
    <property type="match status" value="1"/>
</dbReference>
<dbReference type="PANTHER" id="PTHR14003">
    <property type="entry name" value="TRANSCRIPTIONAL REPRESSOR PROTEIN YY"/>
    <property type="match status" value="1"/>
</dbReference>
<evidence type="ECO:0000256" key="5">
    <source>
        <dbReference type="ARBA" id="ARBA00023015"/>
    </source>
</evidence>
<evidence type="ECO:0000313" key="10">
    <source>
        <dbReference type="EMBL" id="ORX69767.1"/>
    </source>
</evidence>
<dbReference type="SUPFAM" id="SSF57667">
    <property type="entry name" value="beta-beta-alpha zinc fingers"/>
    <property type="match status" value="1"/>
</dbReference>
<dbReference type="InterPro" id="IPR036236">
    <property type="entry name" value="Znf_C2H2_sf"/>
</dbReference>
<keyword evidence="5" id="KW-0805">Transcription regulation</keyword>
<keyword evidence="1" id="KW-0479">Metal-binding</keyword>
<dbReference type="AlphaFoldDB" id="A0A1Y1W8B8"/>
<dbReference type="OrthoDB" id="10018191at2759"/>
<dbReference type="Proteomes" id="UP000193922">
    <property type="component" value="Unassembled WGS sequence"/>
</dbReference>
<organism evidence="10 11">
    <name type="scientific">Linderina pennispora</name>
    <dbReference type="NCBI Taxonomy" id="61395"/>
    <lineage>
        <taxon>Eukaryota</taxon>
        <taxon>Fungi</taxon>
        <taxon>Fungi incertae sedis</taxon>
        <taxon>Zoopagomycota</taxon>
        <taxon>Kickxellomycotina</taxon>
        <taxon>Kickxellomycetes</taxon>
        <taxon>Kickxellales</taxon>
        <taxon>Kickxellaceae</taxon>
        <taxon>Linderina</taxon>
    </lineage>
</organism>
<gene>
    <name evidence="10" type="ORF">DL89DRAFT_224011</name>
</gene>
<name>A0A1Y1W8B8_9FUNG</name>
<accession>A0A1Y1W8B8</accession>
<keyword evidence="6" id="KW-0804">Transcription</keyword>
<comment type="caution">
    <text evidence="10">The sequence shown here is derived from an EMBL/GenBank/DDBJ whole genome shotgun (WGS) entry which is preliminary data.</text>
</comment>
<keyword evidence="11" id="KW-1185">Reference proteome</keyword>
<keyword evidence="2" id="KW-0677">Repeat</keyword>
<keyword evidence="4" id="KW-0862">Zinc</keyword>